<comment type="caution">
    <text evidence="1">The sequence shown here is derived from an EMBL/GenBank/DDBJ whole genome shotgun (WGS) entry which is preliminary data.</text>
</comment>
<gene>
    <name evidence="1" type="ORF">Bca52824_065819</name>
</gene>
<keyword evidence="2" id="KW-1185">Reference proteome</keyword>
<name>A0A8X7QJ01_BRACI</name>
<evidence type="ECO:0000313" key="1">
    <source>
        <dbReference type="EMBL" id="KAG2271264.1"/>
    </source>
</evidence>
<dbReference type="EMBL" id="JAAMPC010000013">
    <property type="protein sequence ID" value="KAG2271264.1"/>
    <property type="molecule type" value="Genomic_DNA"/>
</dbReference>
<organism evidence="1 2">
    <name type="scientific">Brassica carinata</name>
    <name type="common">Ethiopian mustard</name>
    <name type="synonym">Abyssinian cabbage</name>
    <dbReference type="NCBI Taxonomy" id="52824"/>
    <lineage>
        <taxon>Eukaryota</taxon>
        <taxon>Viridiplantae</taxon>
        <taxon>Streptophyta</taxon>
        <taxon>Embryophyta</taxon>
        <taxon>Tracheophyta</taxon>
        <taxon>Spermatophyta</taxon>
        <taxon>Magnoliopsida</taxon>
        <taxon>eudicotyledons</taxon>
        <taxon>Gunneridae</taxon>
        <taxon>Pentapetalae</taxon>
        <taxon>rosids</taxon>
        <taxon>malvids</taxon>
        <taxon>Brassicales</taxon>
        <taxon>Brassicaceae</taxon>
        <taxon>Brassiceae</taxon>
        <taxon>Brassica</taxon>
    </lineage>
</organism>
<sequence>MASRPSVVTNKVYRSHLSIEGEIDVLVRKVGNVDGMVLKSSLYWESIDFLAQDEVSRAIFYALPHECKLHYLKRKTHASNVKETDPTYYLED</sequence>
<evidence type="ECO:0000313" key="2">
    <source>
        <dbReference type="Proteomes" id="UP000886595"/>
    </source>
</evidence>
<dbReference type="Proteomes" id="UP000886595">
    <property type="component" value="Unassembled WGS sequence"/>
</dbReference>
<dbReference type="AlphaFoldDB" id="A0A8X7QJ01"/>
<dbReference type="OrthoDB" id="1101950at2759"/>
<proteinExistence type="predicted"/>
<accession>A0A8X7QJ01</accession>
<reference evidence="1 2" key="1">
    <citation type="submission" date="2020-02" db="EMBL/GenBank/DDBJ databases">
        <authorList>
            <person name="Ma Q."/>
            <person name="Huang Y."/>
            <person name="Song X."/>
            <person name="Pei D."/>
        </authorList>
    </citation>
    <scope>NUCLEOTIDE SEQUENCE [LARGE SCALE GENOMIC DNA]</scope>
    <source>
        <strain evidence="1">Sxm20200214</strain>
        <tissue evidence="1">Leaf</tissue>
    </source>
</reference>
<protein>
    <submittedName>
        <fullName evidence="1">Uncharacterized protein</fullName>
    </submittedName>
</protein>